<sequence>MLGAIQRIVSAAIQEQIATLVPARTATLSDVDVLEEEAEEGAPVPAPAMAGRWGLLSPLLRRDPPLACSFRVPPEGLAGS</sequence>
<organism evidence="1">
    <name type="scientific">Sesamum latifolium</name>
    <dbReference type="NCBI Taxonomy" id="2727402"/>
    <lineage>
        <taxon>Eukaryota</taxon>
        <taxon>Viridiplantae</taxon>
        <taxon>Streptophyta</taxon>
        <taxon>Embryophyta</taxon>
        <taxon>Tracheophyta</taxon>
        <taxon>Spermatophyta</taxon>
        <taxon>Magnoliopsida</taxon>
        <taxon>eudicotyledons</taxon>
        <taxon>Gunneridae</taxon>
        <taxon>Pentapetalae</taxon>
        <taxon>asterids</taxon>
        <taxon>lamiids</taxon>
        <taxon>Lamiales</taxon>
        <taxon>Pedaliaceae</taxon>
        <taxon>Sesamum</taxon>
    </lineage>
</organism>
<reference evidence="1" key="1">
    <citation type="submission" date="2020-06" db="EMBL/GenBank/DDBJ databases">
        <authorList>
            <person name="Li T."/>
            <person name="Hu X."/>
            <person name="Zhang T."/>
            <person name="Song X."/>
            <person name="Zhang H."/>
            <person name="Dai N."/>
            <person name="Sheng W."/>
            <person name="Hou X."/>
            <person name="Wei L."/>
        </authorList>
    </citation>
    <scope>NUCLEOTIDE SEQUENCE</scope>
    <source>
        <strain evidence="1">KEN1</strain>
        <tissue evidence="1">Leaf</tissue>
    </source>
</reference>
<comment type="caution">
    <text evidence="1">The sequence shown here is derived from an EMBL/GenBank/DDBJ whole genome shotgun (WGS) entry which is preliminary data.</text>
</comment>
<name>A0AAW2TNN8_9LAMI</name>
<reference evidence="1" key="2">
    <citation type="journal article" date="2024" name="Plant">
        <title>Genomic evolution and insights into agronomic trait innovations of Sesamum species.</title>
        <authorList>
            <person name="Miao H."/>
            <person name="Wang L."/>
            <person name="Qu L."/>
            <person name="Liu H."/>
            <person name="Sun Y."/>
            <person name="Le M."/>
            <person name="Wang Q."/>
            <person name="Wei S."/>
            <person name="Zheng Y."/>
            <person name="Lin W."/>
            <person name="Duan Y."/>
            <person name="Cao H."/>
            <person name="Xiong S."/>
            <person name="Wang X."/>
            <person name="Wei L."/>
            <person name="Li C."/>
            <person name="Ma Q."/>
            <person name="Ju M."/>
            <person name="Zhao R."/>
            <person name="Li G."/>
            <person name="Mu C."/>
            <person name="Tian Q."/>
            <person name="Mei H."/>
            <person name="Zhang T."/>
            <person name="Gao T."/>
            <person name="Zhang H."/>
        </authorList>
    </citation>
    <scope>NUCLEOTIDE SEQUENCE</scope>
    <source>
        <strain evidence="1">KEN1</strain>
    </source>
</reference>
<evidence type="ECO:0000313" key="1">
    <source>
        <dbReference type="EMBL" id="KAL0406212.1"/>
    </source>
</evidence>
<protein>
    <submittedName>
        <fullName evidence="1">Uncharacterized protein</fullName>
    </submittedName>
</protein>
<dbReference type="EMBL" id="JACGWN010000014">
    <property type="protein sequence ID" value="KAL0406212.1"/>
    <property type="molecule type" value="Genomic_DNA"/>
</dbReference>
<gene>
    <name evidence="1" type="ORF">Slati_3935100</name>
</gene>
<dbReference type="AlphaFoldDB" id="A0AAW2TNN8"/>
<proteinExistence type="predicted"/>
<accession>A0AAW2TNN8</accession>